<keyword evidence="11 13" id="KW-0443">Lipid metabolism</keyword>
<evidence type="ECO:0000256" key="13">
    <source>
        <dbReference type="HAMAP-Rule" id="MF_00409"/>
    </source>
</evidence>
<dbReference type="EMBL" id="JAZDRO010000001">
    <property type="protein sequence ID" value="MEE2565969.1"/>
    <property type="molecule type" value="Genomic_DNA"/>
</dbReference>
<evidence type="ECO:0000256" key="3">
    <source>
        <dbReference type="ARBA" id="ARBA00012071"/>
    </source>
</evidence>
<dbReference type="Proteomes" id="UP001310692">
    <property type="component" value="Unassembled WGS sequence"/>
</dbReference>
<keyword evidence="8 13" id="KW-0547">Nucleotide-binding</keyword>
<evidence type="ECO:0000256" key="11">
    <source>
        <dbReference type="ARBA" id="ARBA00023098"/>
    </source>
</evidence>
<organism evidence="14 15">
    <name type="scientific">Hyphobacterium marinum</name>
    <dbReference type="NCBI Taxonomy" id="3116574"/>
    <lineage>
        <taxon>Bacteria</taxon>
        <taxon>Pseudomonadati</taxon>
        <taxon>Pseudomonadota</taxon>
        <taxon>Alphaproteobacteria</taxon>
        <taxon>Maricaulales</taxon>
        <taxon>Maricaulaceae</taxon>
        <taxon>Hyphobacterium</taxon>
    </lineage>
</organism>
<keyword evidence="9 13" id="KW-0418">Kinase</keyword>
<proteinExistence type="inferred from homology"/>
<comment type="function">
    <text evidence="1 13">Transfers the gamma-phosphate of ATP to the 4'-position of a tetraacyldisaccharide 1-phosphate intermediate (termed DS-1-P) to form tetraacyldisaccharide 1,4'-bis-phosphate (lipid IVA).</text>
</comment>
<evidence type="ECO:0000256" key="4">
    <source>
        <dbReference type="ARBA" id="ARBA00016436"/>
    </source>
</evidence>
<dbReference type="GO" id="GO:0009029">
    <property type="term" value="F:lipid-A 4'-kinase activity"/>
    <property type="evidence" value="ECO:0007669"/>
    <property type="project" value="UniProtKB-EC"/>
</dbReference>
<evidence type="ECO:0000256" key="1">
    <source>
        <dbReference type="ARBA" id="ARBA00002274"/>
    </source>
</evidence>
<comment type="similarity">
    <text evidence="13">Belongs to the LpxK family.</text>
</comment>
<keyword evidence="10 13" id="KW-0067">ATP-binding</keyword>
<evidence type="ECO:0000256" key="12">
    <source>
        <dbReference type="ARBA" id="ARBA00029757"/>
    </source>
</evidence>
<comment type="caution">
    <text evidence="14">The sequence shown here is derived from an EMBL/GenBank/DDBJ whole genome shotgun (WGS) entry which is preliminary data.</text>
</comment>
<dbReference type="PANTHER" id="PTHR42724">
    <property type="entry name" value="TETRAACYLDISACCHARIDE 4'-KINASE"/>
    <property type="match status" value="1"/>
</dbReference>
<gene>
    <name evidence="13 14" type="primary">lpxK</name>
    <name evidence="14" type="ORF">V0U35_04690</name>
</gene>
<dbReference type="Pfam" id="PF02606">
    <property type="entry name" value="LpxK"/>
    <property type="match status" value="1"/>
</dbReference>
<evidence type="ECO:0000313" key="14">
    <source>
        <dbReference type="EMBL" id="MEE2565969.1"/>
    </source>
</evidence>
<keyword evidence="5 13" id="KW-0444">Lipid biosynthesis</keyword>
<name>A0ABU7LWM1_9PROT</name>
<protein>
    <recommendedName>
        <fullName evidence="4 13">Tetraacyldisaccharide 4'-kinase</fullName>
        <ecNumber evidence="3 13">2.7.1.130</ecNumber>
    </recommendedName>
    <alternativeName>
        <fullName evidence="12 13">Lipid A 4'-kinase</fullName>
    </alternativeName>
</protein>
<keyword evidence="15" id="KW-1185">Reference proteome</keyword>
<dbReference type="NCBIfam" id="TIGR00682">
    <property type="entry name" value="lpxK"/>
    <property type="match status" value="1"/>
</dbReference>
<sequence>MKPPRFWSGGKAGALGSVAQAAFTPLSRIYEWAGARRIARTVPVEVPPFVVCIGNLTLGGTGKTPIAIAALETFNERKITAHSVTRGYGGSLTGPVRVDPDRQTAEDTGDEPRLLARVAPTWISRDRVFGARQAGVAGAKAIVLDDGYQNPRLGKDFSILVVDGEAGWGNGRVFPAGPLREPVAAGLARAQAVIVMMPDGETEPDLRALDLDELEIPVLTAWLEPVSPPPQEKLVAFAGIGRPQKFFDSLTAAGGQVAETRGFSDHHPYSPRELAELRDLADGHGASLVTTEKDWVRIPAEYRTAITAWPVRAAFREPERFKALLLDAMDAAKAEQLEDKTS</sequence>
<evidence type="ECO:0000256" key="2">
    <source>
        <dbReference type="ARBA" id="ARBA00004870"/>
    </source>
</evidence>
<evidence type="ECO:0000313" key="15">
    <source>
        <dbReference type="Proteomes" id="UP001310692"/>
    </source>
</evidence>
<dbReference type="RefSeq" id="WP_330195498.1">
    <property type="nucleotide sequence ID" value="NZ_JAZDRO010000001.1"/>
</dbReference>
<keyword evidence="6 13" id="KW-0441">Lipid A biosynthesis</keyword>
<dbReference type="InterPro" id="IPR003758">
    <property type="entry name" value="LpxK"/>
</dbReference>
<evidence type="ECO:0000256" key="9">
    <source>
        <dbReference type="ARBA" id="ARBA00022777"/>
    </source>
</evidence>
<dbReference type="PANTHER" id="PTHR42724:SF1">
    <property type="entry name" value="TETRAACYLDISACCHARIDE 4'-KINASE, MITOCHONDRIAL-RELATED"/>
    <property type="match status" value="1"/>
</dbReference>
<evidence type="ECO:0000256" key="10">
    <source>
        <dbReference type="ARBA" id="ARBA00022840"/>
    </source>
</evidence>
<comment type="catalytic activity">
    <reaction evidence="13">
        <text>a lipid A disaccharide + ATP = a lipid IVA + ADP + H(+)</text>
        <dbReference type="Rhea" id="RHEA:67840"/>
        <dbReference type="ChEBI" id="CHEBI:15378"/>
        <dbReference type="ChEBI" id="CHEBI:30616"/>
        <dbReference type="ChEBI" id="CHEBI:176343"/>
        <dbReference type="ChEBI" id="CHEBI:176425"/>
        <dbReference type="ChEBI" id="CHEBI:456216"/>
        <dbReference type="EC" id="2.7.1.130"/>
    </reaction>
</comment>
<keyword evidence="7 13" id="KW-0808">Transferase</keyword>
<evidence type="ECO:0000256" key="6">
    <source>
        <dbReference type="ARBA" id="ARBA00022556"/>
    </source>
</evidence>
<evidence type="ECO:0000256" key="8">
    <source>
        <dbReference type="ARBA" id="ARBA00022741"/>
    </source>
</evidence>
<comment type="pathway">
    <text evidence="2 13">Glycolipid biosynthesis; lipid IV(A) biosynthesis; lipid IV(A) from (3R)-3-hydroxytetradecanoyl-[acyl-carrier-protein] and UDP-N-acetyl-alpha-D-glucosamine: step 6/6.</text>
</comment>
<accession>A0ABU7LWM1</accession>
<evidence type="ECO:0000256" key="5">
    <source>
        <dbReference type="ARBA" id="ARBA00022516"/>
    </source>
</evidence>
<dbReference type="EC" id="2.7.1.130" evidence="3 13"/>
<evidence type="ECO:0000256" key="7">
    <source>
        <dbReference type="ARBA" id="ARBA00022679"/>
    </source>
</evidence>
<feature type="binding site" evidence="13">
    <location>
        <begin position="57"/>
        <end position="64"/>
    </location>
    <ligand>
        <name>ATP</name>
        <dbReference type="ChEBI" id="CHEBI:30616"/>
    </ligand>
</feature>
<reference evidence="14 15" key="1">
    <citation type="submission" date="2024-01" db="EMBL/GenBank/DDBJ databases">
        <title>Hyphobacterium bacterium isolated from marine sediment.</title>
        <authorList>
            <person name="Zhao S."/>
        </authorList>
    </citation>
    <scope>NUCLEOTIDE SEQUENCE [LARGE SCALE GENOMIC DNA]</scope>
    <source>
        <strain evidence="14 15">Y60-23</strain>
    </source>
</reference>
<dbReference type="HAMAP" id="MF_00409">
    <property type="entry name" value="LpxK"/>
    <property type="match status" value="1"/>
</dbReference>